<gene>
    <name evidence="2" type="ORF">TRUGW13939_03814</name>
</gene>
<feature type="compositionally biased region" description="Basic residues" evidence="1">
    <location>
        <begin position="32"/>
        <end position="46"/>
    </location>
</feature>
<evidence type="ECO:0000313" key="2">
    <source>
        <dbReference type="EMBL" id="QKX56708.1"/>
    </source>
</evidence>
<dbReference type="RefSeq" id="XP_035342886.1">
    <property type="nucleotide sequence ID" value="XM_035486993.1"/>
</dbReference>
<dbReference type="EMBL" id="CP055899">
    <property type="protein sequence ID" value="QKX56708.1"/>
    <property type="molecule type" value="Genomic_DNA"/>
</dbReference>
<keyword evidence="3" id="KW-1185">Reference proteome</keyword>
<evidence type="ECO:0000313" key="3">
    <source>
        <dbReference type="Proteomes" id="UP000509510"/>
    </source>
</evidence>
<protein>
    <submittedName>
        <fullName evidence="2">Uncharacterized protein</fullName>
    </submittedName>
</protein>
<evidence type="ECO:0000256" key="1">
    <source>
        <dbReference type="SAM" id="MobiDB-lite"/>
    </source>
</evidence>
<reference evidence="3" key="1">
    <citation type="submission" date="2020-06" db="EMBL/GenBank/DDBJ databases">
        <title>A chromosome-scale genome assembly of Talaromyces rugulosus W13939.</title>
        <authorList>
            <person name="Wang B."/>
            <person name="Guo L."/>
            <person name="Ye K."/>
            <person name="Wang L."/>
        </authorList>
    </citation>
    <scope>NUCLEOTIDE SEQUENCE [LARGE SCALE GENOMIC DNA]</scope>
    <source>
        <strain evidence="3">W13939</strain>
    </source>
</reference>
<name>A0A7H8QSF5_TALRU</name>
<proteinExistence type="predicted"/>
<sequence length="100" mass="11209">MKQVDIKYRQGERTSSGVTQIGNEGIVFGLQARRKTGNQLQRRKKKGETMAKASRHEGSHDQEPWAIAFSAFGTSSMKVKNQKVKSEVESAKQSKANRQD</sequence>
<dbReference type="AlphaFoldDB" id="A0A7H8QSF5"/>
<dbReference type="KEGG" id="trg:TRUGW13939_03814"/>
<organism evidence="2 3">
    <name type="scientific">Talaromyces rugulosus</name>
    <name type="common">Penicillium rugulosum</name>
    <dbReference type="NCBI Taxonomy" id="121627"/>
    <lineage>
        <taxon>Eukaryota</taxon>
        <taxon>Fungi</taxon>
        <taxon>Dikarya</taxon>
        <taxon>Ascomycota</taxon>
        <taxon>Pezizomycotina</taxon>
        <taxon>Eurotiomycetes</taxon>
        <taxon>Eurotiomycetidae</taxon>
        <taxon>Eurotiales</taxon>
        <taxon>Trichocomaceae</taxon>
        <taxon>Talaromyces</taxon>
        <taxon>Talaromyces sect. Islandici</taxon>
    </lineage>
</organism>
<feature type="region of interest" description="Disordered" evidence="1">
    <location>
        <begin position="32"/>
        <end position="65"/>
    </location>
</feature>
<dbReference type="GeneID" id="55991317"/>
<dbReference type="Proteomes" id="UP000509510">
    <property type="component" value="Chromosome II"/>
</dbReference>
<accession>A0A7H8QSF5</accession>
<feature type="compositionally biased region" description="Basic and acidic residues" evidence="1">
    <location>
        <begin position="54"/>
        <end position="63"/>
    </location>
</feature>